<feature type="signal peptide" evidence="1">
    <location>
        <begin position="1"/>
        <end position="25"/>
    </location>
</feature>
<protein>
    <submittedName>
        <fullName evidence="2">Uncharacterized protein</fullName>
    </submittedName>
</protein>
<evidence type="ECO:0000313" key="3">
    <source>
        <dbReference type="Proteomes" id="UP000886803"/>
    </source>
</evidence>
<feature type="chain" id="PRO_5039019009" evidence="1">
    <location>
        <begin position="26"/>
        <end position="328"/>
    </location>
</feature>
<dbReference type="AlphaFoldDB" id="A0A9D2M7D3"/>
<reference evidence="2" key="2">
    <citation type="submission" date="2021-04" db="EMBL/GenBank/DDBJ databases">
        <authorList>
            <person name="Gilroy R."/>
        </authorList>
    </citation>
    <scope>NUCLEOTIDE SEQUENCE</scope>
    <source>
        <strain evidence="2">ChiBcec8-13705</strain>
    </source>
</reference>
<sequence length="328" mass="35709">MFRRFLLPFCALLCLTACTAGFGMAPTLDTDLVEPGTVSAVQAAIEEADFPPYTAWVAEDLWVPVDLTGAAPAVGLSAEETAAFDTALRRGVRLIRESGGAPAGEWRVVLYPAALTEPAGADPMFEIRHIAENERRTLWLTPDGTLAYFFVNSDYATLCPRWRDLVCSCGGRLDEALTDKLKTGSPLTEAERETAAAAWAAYAEERNAWLAGVPEALESPLAAVGIEIAEVTPYTKAGNVSPGLPAAMSDLPLHCSTALGDWAMSHFRVVDENGDSWIVSADLLRGHIEMMIREPELGMNLEFEDGKLVTEGVSPFFRAVWERRWVQM</sequence>
<organism evidence="2 3">
    <name type="scientific">Candidatus Gemmiger avicola</name>
    <dbReference type="NCBI Taxonomy" id="2838605"/>
    <lineage>
        <taxon>Bacteria</taxon>
        <taxon>Bacillati</taxon>
        <taxon>Bacillota</taxon>
        <taxon>Clostridia</taxon>
        <taxon>Eubacteriales</taxon>
        <taxon>Gemmiger</taxon>
    </lineage>
</organism>
<accession>A0A9D2M7D3</accession>
<evidence type="ECO:0000313" key="2">
    <source>
        <dbReference type="EMBL" id="HJB42447.1"/>
    </source>
</evidence>
<dbReference type="EMBL" id="DWYG01000137">
    <property type="protein sequence ID" value="HJB42447.1"/>
    <property type="molecule type" value="Genomic_DNA"/>
</dbReference>
<keyword evidence="1" id="KW-0732">Signal</keyword>
<gene>
    <name evidence="2" type="ORF">H9945_08110</name>
</gene>
<evidence type="ECO:0000256" key="1">
    <source>
        <dbReference type="SAM" id="SignalP"/>
    </source>
</evidence>
<proteinExistence type="predicted"/>
<dbReference type="Proteomes" id="UP000886803">
    <property type="component" value="Unassembled WGS sequence"/>
</dbReference>
<name>A0A9D2M7D3_9FIRM</name>
<comment type="caution">
    <text evidence="2">The sequence shown here is derived from an EMBL/GenBank/DDBJ whole genome shotgun (WGS) entry which is preliminary data.</text>
</comment>
<reference evidence="2" key="1">
    <citation type="journal article" date="2021" name="PeerJ">
        <title>Extensive microbial diversity within the chicken gut microbiome revealed by metagenomics and culture.</title>
        <authorList>
            <person name="Gilroy R."/>
            <person name="Ravi A."/>
            <person name="Getino M."/>
            <person name="Pursley I."/>
            <person name="Horton D.L."/>
            <person name="Alikhan N.F."/>
            <person name="Baker D."/>
            <person name="Gharbi K."/>
            <person name="Hall N."/>
            <person name="Watson M."/>
            <person name="Adriaenssens E.M."/>
            <person name="Foster-Nyarko E."/>
            <person name="Jarju S."/>
            <person name="Secka A."/>
            <person name="Antonio M."/>
            <person name="Oren A."/>
            <person name="Chaudhuri R.R."/>
            <person name="La Ragione R."/>
            <person name="Hildebrand F."/>
            <person name="Pallen M.J."/>
        </authorList>
    </citation>
    <scope>NUCLEOTIDE SEQUENCE</scope>
    <source>
        <strain evidence="2">ChiBcec8-13705</strain>
    </source>
</reference>